<feature type="region of interest" description="Disordered" evidence="5">
    <location>
        <begin position="719"/>
        <end position="832"/>
    </location>
</feature>
<evidence type="ECO:0000256" key="3">
    <source>
        <dbReference type="ARBA" id="ARBA00022833"/>
    </source>
</evidence>
<evidence type="ECO:0000256" key="4">
    <source>
        <dbReference type="PROSITE-ProRule" id="PRU00134"/>
    </source>
</evidence>
<evidence type="ECO:0000256" key="1">
    <source>
        <dbReference type="ARBA" id="ARBA00022723"/>
    </source>
</evidence>
<dbReference type="SUPFAM" id="SSF144232">
    <property type="entry name" value="HIT/MYND zinc finger-like"/>
    <property type="match status" value="1"/>
</dbReference>
<dbReference type="Proteomes" id="UP000024404">
    <property type="component" value="Unassembled WGS sequence"/>
</dbReference>
<dbReference type="GO" id="GO:0016327">
    <property type="term" value="C:apicolateral plasma membrane"/>
    <property type="evidence" value="ECO:0007669"/>
    <property type="project" value="EnsemblMetazoa"/>
</dbReference>
<feature type="compositionally biased region" description="Basic and acidic residues" evidence="5">
    <location>
        <begin position="34"/>
        <end position="57"/>
    </location>
</feature>
<dbReference type="Gene3D" id="6.10.140.2220">
    <property type="match status" value="1"/>
</dbReference>
<evidence type="ECO:0000256" key="5">
    <source>
        <dbReference type="SAM" id="MobiDB-lite"/>
    </source>
</evidence>
<reference evidence="8" key="1">
    <citation type="submission" date="2013-10" db="EMBL/GenBank/DDBJ databases">
        <title>Genome sequencing of Onchocerca volvulus.</title>
        <authorList>
            <person name="Cotton J."/>
            <person name="Tsai J."/>
            <person name="Stanley E."/>
            <person name="Tracey A."/>
            <person name="Holroyd N."/>
            <person name="Lustigman S."/>
            <person name="Berriman M."/>
        </authorList>
    </citation>
    <scope>NUCLEOTIDE SEQUENCE</scope>
</reference>
<dbReference type="GO" id="GO:0005912">
    <property type="term" value="C:adherens junction"/>
    <property type="evidence" value="ECO:0007669"/>
    <property type="project" value="EnsemblMetazoa"/>
</dbReference>
<dbReference type="PROSITE" id="PS50865">
    <property type="entry name" value="ZF_MYND_2"/>
    <property type="match status" value="1"/>
</dbReference>
<dbReference type="GO" id="GO:0045216">
    <property type="term" value="P:cell-cell junction organization"/>
    <property type="evidence" value="ECO:0007669"/>
    <property type="project" value="EnsemblMetazoa"/>
</dbReference>
<feature type="compositionally biased region" description="Basic and acidic residues" evidence="5">
    <location>
        <begin position="124"/>
        <end position="142"/>
    </location>
</feature>
<feature type="compositionally biased region" description="Pro residues" evidence="5">
    <location>
        <begin position="1"/>
        <end position="16"/>
    </location>
</feature>
<evidence type="ECO:0000256" key="2">
    <source>
        <dbReference type="ARBA" id="ARBA00022771"/>
    </source>
</evidence>
<organism evidence="7 8">
    <name type="scientific">Onchocerca volvulus</name>
    <dbReference type="NCBI Taxonomy" id="6282"/>
    <lineage>
        <taxon>Eukaryota</taxon>
        <taxon>Metazoa</taxon>
        <taxon>Ecdysozoa</taxon>
        <taxon>Nematoda</taxon>
        <taxon>Chromadorea</taxon>
        <taxon>Rhabditida</taxon>
        <taxon>Spirurina</taxon>
        <taxon>Spiruromorpha</taxon>
        <taxon>Filarioidea</taxon>
        <taxon>Onchocercidae</taxon>
        <taxon>Onchocerca</taxon>
    </lineage>
</organism>
<evidence type="ECO:0000313" key="7">
    <source>
        <dbReference type="EnsemblMetazoa" id="OVOC2970.1"/>
    </source>
</evidence>
<feature type="region of interest" description="Disordered" evidence="5">
    <location>
        <begin position="885"/>
        <end position="906"/>
    </location>
</feature>
<feature type="region of interest" description="Disordered" evidence="5">
    <location>
        <begin position="157"/>
        <end position="181"/>
    </location>
</feature>
<dbReference type="InterPro" id="IPR002893">
    <property type="entry name" value="Znf_MYND"/>
</dbReference>
<feature type="compositionally biased region" description="Polar residues" evidence="5">
    <location>
        <begin position="719"/>
        <end position="731"/>
    </location>
</feature>
<feature type="compositionally biased region" description="Basic and acidic residues" evidence="5">
    <location>
        <begin position="762"/>
        <end position="772"/>
    </location>
</feature>
<keyword evidence="2 4" id="KW-0863">Zinc-finger</keyword>
<sequence>MLSPPSEPPPPPPPKTPSESSSHKSYRNFATEQRYSDMSRDDDIYGQRSETRSRAVREIPVQHTTSSIPSSTATGIDYRASTTPFSDYHQEEYYRKEIRTRTFVTRSAETLSAPPLSRSSPIILEHERYSSSDNKYYPREEHTVDYNYKYLRSLEEEERRIKKDQEERQREEQDRRRRAEEERRLWEIKEREYLERKRHEREMKHRELESERLERERLEKQRLDKEREAREHIEMQRRAEWERAERARREHEEHDLQRWREQEKSRLEREKLEDERRERERLEFERAERERERLTREQAEKERLERERLERERIETERLEIERIERIKRERQERERQEREKEREEQERLERERQEQERIAREKQELLRMEEELLERQRREAQMREAERIEEENREVRRREQERRDAEIIAEMQRKAEEREVQRRLSERLEKERLENLRREQERLAMEKQEAEMKELQRQEEERREKELFEEQKRAAEKREQERREDEERERQRQEEERIEAEKRERERREAMHREHERQLEEKMERERLAALRNAAQERQAARLAEIQRDEQIQALEREANELKERERLEAERRERERLEEDRRLKELLEQEKRNAELREQERQEALEREAQRRLDDRRSRDKLDQIAREIEEKEKMEIEKRRLLAQITSRDRRKDILTSRETLEKLTKPPYYSRENLAAISYGSRENLSTGESEVTTKVERQVIERIDRTVWSDDPRCTQTSISNGSDSSILARERLYNRRSTDDDDFSRSSSRRTSRYRSKLEKARKEFLSNDANSTSDAVSERFRQTSDDILRSRPEYRAPLSQKSQKSEFSSKPELNQLPYSRIGPSPYEEVEETNLDDVHRSGSMINYNRFSRRDAPQNIVTHVRSKSADYLMDRKMREESAPPENELQKFSEKTPNVSEHELRFRKSTEKLHVPDWYRERHIGRNIEHERRTVPAGTSFDHSSSVCYSGTRRTEYETSEMRYTTPFCYEQGRYSAPPQVVPISTSSSTSGAAVVIPYGMFDKYKDEIEEMRRSRTSLNQIGTSDDKRKVPVNDEKVSPTGLTSVKQLPGYTVTTVPSNWNIPDNQHSRVVEVADAFIGPNRISSSHNDTYLQRFYGRVTIEEVLDSIFQRTKPSSTRRETSLSGGGIIEDGVIRKSGIYVKNNELMQQLVRDPQEAEALLQNERLYVRCARCHQTRELTEARMQYISCKHCYTYYCSRQCREQNWPKHREVCSFSRINTLCKEVIMKVRKDPEAQFYMSKIARDGYSTLGRGSVNLRINSTQIAQSYVADGWRAVADFQLNKLLHYYTIAALTAERKEPSLITLCRQYDPTDKFILSVSIMADIEQCPQTPPPEPVVIRQTLPLPQYARKSPLSLQQLTDQENVDFIQSDEFRSAVPTEV</sequence>
<feature type="region of interest" description="Disordered" evidence="5">
    <location>
        <begin position="382"/>
        <end position="423"/>
    </location>
</feature>
<evidence type="ECO:0000313" key="8">
    <source>
        <dbReference type="Proteomes" id="UP000024404"/>
    </source>
</evidence>
<feature type="compositionally biased region" description="Basic and acidic residues" evidence="5">
    <location>
        <begin position="783"/>
        <end position="801"/>
    </location>
</feature>
<feature type="region of interest" description="Disordered" evidence="5">
    <location>
        <begin position="248"/>
        <end position="306"/>
    </location>
</feature>
<feature type="compositionally biased region" description="Basic and acidic residues" evidence="5">
    <location>
        <begin position="394"/>
        <end position="423"/>
    </location>
</feature>
<proteinExistence type="predicted"/>
<feature type="region of interest" description="Disordered" evidence="5">
    <location>
        <begin position="1026"/>
        <end position="1048"/>
    </location>
</feature>
<accession>A0A8R1XRB2</accession>
<dbReference type="GO" id="GO:0043296">
    <property type="term" value="C:apical junction complex"/>
    <property type="evidence" value="ECO:0007669"/>
    <property type="project" value="EnsemblMetazoa"/>
</dbReference>
<feature type="region of interest" description="Disordered" evidence="5">
    <location>
        <begin position="104"/>
        <end position="142"/>
    </location>
</feature>
<feature type="domain" description="MYND-type" evidence="6">
    <location>
        <begin position="1175"/>
        <end position="1218"/>
    </location>
</feature>
<feature type="region of interest" description="Disordered" evidence="5">
    <location>
        <begin position="331"/>
        <end position="358"/>
    </location>
</feature>
<dbReference type="AlphaFoldDB" id="A0A8R1XRB2"/>
<feature type="compositionally biased region" description="Basic and acidic residues" evidence="5">
    <location>
        <begin position="734"/>
        <end position="744"/>
    </location>
</feature>
<dbReference type="GO" id="GO:0008270">
    <property type="term" value="F:zinc ion binding"/>
    <property type="evidence" value="ECO:0007669"/>
    <property type="project" value="UniProtKB-KW"/>
</dbReference>
<keyword evidence="3" id="KW-0862">Zinc</keyword>
<feature type="region of interest" description="Disordered" evidence="5">
    <location>
        <begin position="1"/>
        <end position="80"/>
    </location>
</feature>
<dbReference type="GO" id="GO:0044292">
    <property type="term" value="C:dendrite terminus"/>
    <property type="evidence" value="ECO:0007669"/>
    <property type="project" value="EnsemblMetazoa"/>
</dbReference>
<feature type="compositionally biased region" description="Polar residues" evidence="5">
    <location>
        <begin position="62"/>
        <end position="80"/>
    </location>
</feature>
<dbReference type="Pfam" id="PF26649">
    <property type="entry name" value="Ajm-1"/>
    <property type="match status" value="1"/>
</dbReference>
<keyword evidence="8" id="KW-1185">Reference proteome</keyword>
<feature type="region of interest" description="Disordered" evidence="5">
    <location>
        <begin position="445"/>
        <end position="523"/>
    </location>
</feature>
<dbReference type="InterPro" id="IPR038825">
    <property type="entry name" value="Apical_junction"/>
</dbReference>
<evidence type="ECO:0000259" key="6">
    <source>
        <dbReference type="PROSITE" id="PS50865"/>
    </source>
</evidence>
<dbReference type="EMBL" id="CMVM020000076">
    <property type="status" value="NOT_ANNOTATED_CDS"/>
    <property type="molecule type" value="Genomic_DNA"/>
</dbReference>
<dbReference type="GO" id="GO:0036064">
    <property type="term" value="C:ciliary basal body"/>
    <property type="evidence" value="ECO:0007669"/>
    <property type="project" value="EnsemblMetazoa"/>
</dbReference>
<dbReference type="PANTHER" id="PTHR21517">
    <property type="entry name" value="APICAL JUNCTION COMPONENT 1 HOMOLOG"/>
    <property type="match status" value="1"/>
</dbReference>
<dbReference type="InterPro" id="IPR058586">
    <property type="entry name" value="Ajm-1"/>
</dbReference>
<feature type="compositionally biased region" description="Basic and acidic residues" evidence="5">
    <location>
        <begin position="1029"/>
        <end position="1042"/>
    </location>
</feature>
<feature type="region of interest" description="Disordered" evidence="5">
    <location>
        <begin position="590"/>
        <end position="625"/>
    </location>
</feature>
<protein>
    <submittedName>
        <fullName evidence="7">MYND-type domain-containing protein</fullName>
    </submittedName>
</protein>
<dbReference type="GO" id="GO:0009792">
    <property type="term" value="P:embryo development ending in birth or egg hatching"/>
    <property type="evidence" value="ECO:0007669"/>
    <property type="project" value="EnsemblMetazoa"/>
</dbReference>
<dbReference type="PANTHER" id="PTHR21517:SF3">
    <property type="entry name" value="APICAL JUNCTION COMPONENT 1 HOMOLOG"/>
    <property type="match status" value="1"/>
</dbReference>
<reference evidence="7" key="2">
    <citation type="submission" date="2022-06" db="UniProtKB">
        <authorList>
            <consortium name="EnsemblMetazoa"/>
        </authorList>
    </citation>
    <scope>IDENTIFICATION</scope>
</reference>
<feature type="region of interest" description="Disordered" evidence="5">
    <location>
        <begin position="558"/>
        <end position="578"/>
    </location>
</feature>
<name>A0A8R1XRB2_ONCVO</name>
<dbReference type="EnsemblMetazoa" id="OVOC2970.1">
    <property type="protein sequence ID" value="OVOC2970.1"/>
    <property type="gene ID" value="WBGene00239779"/>
</dbReference>
<keyword evidence="1" id="KW-0479">Metal-binding</keyword>